<evidence type="ECO:0000313" key="4">
    <source>
        <dbReference type="EMBL" id="SEL48510.1"/>
    </source>
</evidence>
<organism evidence="4 5">
    <name type="scientific">Streptacidiphilus jiangxiensis</name>
    <dbReference type="NCBI Taxonomy" id="235985"/>
    <lineage>
        <taxon>Bacteria</taxon>
        <taxon>Bacillati</taxon>
        <taxon>Actinomycetota</taxon>
        <taxon>Actinomycetes</taxon>
        <taxon>Kitasatosporales</taxon>
        <taxon>Streptomycetaceae</taxon>
        <taxon>Streptacidiphilus</taxon>
    </lineage>
</organism>
<name>A0A1H7QK62_STRJI</name>
<gene>
    <name evidence="4" type="ORF">SAMN05414137_10980</name>
</gene>
<feature type="compositionally biased region" description="Polar residues" evidence="1">
    <location>
        <begin position="77"/>
        <end position="90"/>
    </location>
</feature>
<dbReference type="InterPro" id="IPR036249">
    <property type="entry name" value="Thioredoxin-like_sf"/>
</dbReference>
<reference evidence="5" key="1">
    <citation type="submission" date="2016-10" db="EMBL/GenBank/DDBJ databases">
        <authorList>
            <person name="Varghese N."/>
        </authorList>
    </citation>
    <scope>NUCLEOTIDE SEQUENCE [LARGE SCALE GENOMIC DNA]</scope>
    <source>
        <strain evidence="5">DSM 45096 / BCRC 16803 / CGMCC 4.1857 / CIP 109030 / JCM 12277 / KCTC 19219 / NBRC 100920 / 33214</strain>
    </source>
</reference>
<protein>
    <submittedName>
        <fullName evidence="4">Thioredoxin-like</fullName>
    </submittedName>
</protein>
<feature type="chain" id="PRO_5039025171" evidence="2">
    <location>
        <begin position="27"/>
        <end position="215"/>
    </location>
</feature>
<feature type="signal peptide" evidence="2">
    <location>
        <begin position="1"/>
        <end position="26"/>
    </location>
</feature>
<dbReference type="eggNOG" id="COG4232">
    <property type="taxonomic scope" value="Bacteria"/>
</dbReference>
<dbReference type="STRING" id="235985.SAMN05414137_10980"/>
<dbReference type="RefSeq" id="WP_161791338.1">
    <property type="nucleotide sequence ID" value="NZ_BBPN01000045.1"/>
</dbReference>
<dbReference type="EMBL" id="FOAZ01000009">
    <property type="protein sequence ID" value="SEL48510.1"/>
    <property type="molecule type" value="Genomic_DNA"/>
</dbReference>
<dbReference type="AlphaFoldDB" id="A0A1H7QK62"/>
<feature type="compositionally biased region" description="Polar residues" evidence="1">
    <location>
        <begin position="50"/>
        <end position="59"/>
    </location>
</feature>
<dbReference type="PROSITE" id="PS51257">
    <property type="entry name" value="PROKAR_LIPOPROTEIN"/>
    <property type="match status" value="1"/>
</dbReference>
<dbReference type="Gene3D" id="3.40.30.10">
    <property type="entry name" value="Glutaredoxin"/>
    <property type="match status" value="1"/>
</dbReference>
<dbReference type="InterPro" id="IPR013766">
    <property type="entry name" value="Thioredoxin_domain"/>
</dbReference>
<evidence type="ECO:0000313" key="5">
    <source>
        <dbReference type="Proteomes" id="UP000183015"/>
    </source>
</evidence>
<dbReference type="Proteomes" id="UP000183015">
    <property type="component" value="Unassembled WGS sequence"/>
</dbReference>
<dbReference type="SUPFAM" id="SSF52833">
    <property type="entry name" value="Thioredoxin-like"/>
    <property type="match status" value="1"/>
</dbReference>
<feature type="region of interest" description="Disordered" evidence="1">
    <location>
        <begin position="48"/>
        <end position="90"/>
    </location>
</feature>
<sequence length="215" mass="22094">MRQAISVFTAAATFVLAAGCASPVTASTVGAAQPSVSVTASVAGAPTTAPAVSNATTQHPTSPRATKRPTARPAASHRTTQPASSVPTSFGYSPSANAQAQIDAARAAARADGKEVLLDFGATWCGNCVAMDEDFRTSQVRAVLGASYHLVQIDIGDNVDANMRILGRYDAASNFALPVIIILSPSGTIRVDTNKTGNPAFDQAGFLAFLKKWAA</sequence>
<evidence type="ECO:0000256" key="1">
    <source>
        <dbReference type="SAM" id="MobiDB-lite"/>
    </source>
</evidence>
<evidence type="ECO:0000256" key="2">
    <source>
        <dbReference type="SAM" id="SignalP"/>
    </source>
</evidence>
<dbReference type="PROSITE" id="PS51352">
    <property type="entry name" value="THIOREDOXIN_2"/>
    <property type="match status" value="1"/>
</dbReference>
<dbReference type="Pfam" id="PF13899">
    <property type="entry name" value="Thioredoxin_7"/>
    <property type="match status" value="1"/>
</dbReference>
<feature type="domain" description="Thioredoxin" evidence="3">
    <location>
        <begin position="75"/>
        <end position="215"/>
    </location>
</feature>
<proteinExistence type="predicted"/>
<keyword evidence="2" id="KW-0732">Signal</keyword>
<evidence type="ECO:0000259" key="3">
    <source>
        <dbReference type="PROSITE" id="PS51352"/>
    </source>
</evidence>
<keyword evidence="5" id="KW-1185">Reference proteome</keyword>
<accession>A0A1H7QK62</accession>